<dbReference type="InterPro" id="IPR029062">
    <property type="entry name" value="Class_I_gatase-like"/>
</dbReference>
<feature type="domain" description="HTH araC/xylS-type" evidence="4">
    <location>
        <begin position="224"/>
        <end position="322"/>
    </location>
</feature>
<dbReference type="EMBL" id="LAQL01000010">
    <property type="protein sequence ID" value="KLN59776.1"/>
    <property type="molecule type" value="Genomic_DNA"/>
</dbReference>
<dbReference type="SMART" id="SM00342">
    <property type="entry name" value="HTH_ARAC"/>
    <property type="match status" value="1"/>
</dbReference>
<keyword evidence="1" id="KW-0805">Transcription regulation</keyword>
<keyword evidence="2" id="KW-0238">DNA-binding</keyword>
<dbReference type="PROSITE" id="PS00041">
    <property type="entry name" value="HTH_ARAC_FAMILY_1"/>
    <property type="match status" value="1"/>
</dbReference>
<dbReference type="InterPro" id="IPR018062">
    <property type="entry name" value="HTH_AraC-typ_CS"/>
</dbReference>
<dbReference type="GO" id="GO:0043565">
    <property type="term" value="F:sequence-specific DNA binding"/>
    <property type="evidence" value="ECO:0007669"/>
    <property type="project" value="InterPro"/>
</dbReference>
<dbReference type="PANTHER" id="PTHR43130:SF3">
    <property type="entry name" value="HTH-TYPE TRANSCRIPTIONAL REGULATOR RV1931C"/>
    <property type="match status" value="1"/>
</dbReference>
<dbReference type="PATRIC" id="fig|1489064.4.peg.53"/>
<dbReference type="InterPro" id="IPR052158">
    <property type="entry name" value="INH-QAR"/>
</dbReference>
<accession>A0A0H2MC43</accession>
<dbReference type="CDD" id="cd03136">
    <property type="entry name" value="GATase1_AraC_ArgR_like"/>
    <property type="match status" value="1"/>
</dbReference>
<dbReference type="AlphaFoldDB" id="A0A0H2MC43"/>
<evidence type="ECO:0000256" key="2">
    <source>
        <dbReference type="ARBA" id="ARBA00023125"/>
    </source>
</evidence>
<dbReference type="PROSITE" id="PS01124">
    <property type="entry name" value="HTH_ARAC_FAMILY_2"/>
    <property type="match status" value="1"/>
</dbReference>
<dbReference type="InterPro" id="IPR009057">
    <property type="entry name" value="Homeodomain-like_sf"/>
</dbReference>
<dbReference type="SUPFAM" id="SSF46689">
    <property type="entry name" value="Homeodomain-like"/>
    <property type="match status" value="2"/>
</dbReference>
<dbReference type="PANTHER" id="PTHR43130">
    <property type="entry name" value="ARAC-FAMILY TRANSCRIPTIONAL REGULATOR"/>
    <property type="match status" value="1"/>
</dbReference>
<dbReference type="SUPFAM" id="SSF52317">
    <property type="entry name" value="Class I glutamine amidotransferase-like"/>
    <property type="match status" value="1"/>
</dbReference>
<protein>
    <recommendedName>
        <fullName evidence="4">HTH araC/xylS-type domain-containing protein</fullName>
    </recommendedName>
</protein>
<dbReference type="InterPro" id="IPR020449">
    <property type="entry name" value="Tscrpt_reg_AraC-type_HTH"/>
</dbReference>
<dbReference type="Gene3D" id="1.10.10.60">
    <property type="entry name" value="Homeodomain-like"/>
    <property type="match status" value="1"/>
</dbReference>
<organism evidence="5 6">
    <name type="scientific">Kiloniella spongiae</name>
    <dbReference type="NCBI Taxonomy" id="1489064"/>
    <lineage>
        <taxon>Bacteria</taxon>
        <taxon>Pseudomonadati</taxon>
        <taxon>Pseudomonadota</taxon>
        <taxon>Alphaproteobacteria</taxon>
        <taxon>Rhodospirillales</taxon>
        <taxon>Kiloniellaceae</taxon>
        <taxon>Kiloniella</taxon>
    </lineage>
</organism>
<comment type="caution">
    <text evidence="5">The sequence shown here is derived from an EMBL/GenBank/DDBJ whole genome shotgun (WGS) entry which is preliminary data.</text>
</comment>
<dbReference type="PRINTS" id="PR00032">
    <property type="entry name" value="HTHARAC"/>
</dbReference>
<name>A0A0H2MC43_9PROT</name>
<dbReference type="STRING" id="1489064.WH96_15420"/>
<evidence type="ECO:0000313" key="6">
    <source>
        <dbReference type="Proteomes" id="UP000035444"/>
    </source>
</evidence>
<gene>
    <name evidence="5" type="ORF">WH96_15420</name>
</gene>
<dbReference type="InterPro" id="IPR002818">
    <property type="entry name" value="DJ-1/PfpI"/>
</dbReference>
<evidence type="ECO:0000313" key="5">
    <source>
        <dbReference type="EMBL" id="KLN59776.1"/>
    </source>
</evidence>
<dbReference type="Pfam" id="PF01965">
    <property type="entry name" value="DJ-1_PfpI"/>
    <property type="match status" value="1"/>
</dbReference>
<evidence type="ECO:0000256" key="3">
    <source>
        <dbReference type="ARBA" id="ARBA00023163"/>
    </source>
</evidence>
<keyword evidence="3" id="KW-0804">Transcription</keyword>
<keyword evidence="6" id="KW-1185">Reference proteome</keyword>
<dbReference type="Gene3D" id="3.40.50.880">
    <property type="match status" value="1"/>
</dbReference>
<dbReference type="GO" id="GO:0003700">
    <property type="term" value="F:DNA-binding transcription factor activity"/>
    <property type="evidence" value="ECO:0007669"/>
    <property type="project" value="InterPro"/>
</dbReference>
<evidence type="ECO:0000259" key="4">
    <source>
        <dbReference type="PROSITE" id="PS01124"/>
    </source>
</evidence>
<dbReference type="RefSeq" id="WP_047765107.1">
    <property type="nucleotide sequence ID" value="NZ_LAQL01000010.1"/>
</dbReference>
<proteinExistence type="predicted"/>
<dbReference type="Pfam" id="PF12833">
    <property type="entry name" value="HTH_18"/>
    <property type="match status" value="1"/>
</dbReference>
<sequence length="324" mass="36541">MYLFGKEAVSKPQKIAFLLVPGFSMLCFSSALEPLRAANFKVGEKIYEWKLYSIHGSTVRASNGMDINVDAEIALDDNIPVLIICASYDVEESNTKQLAAILRRLRSKGTEFGGMDAGSEILAKAGLLDGYKATVHWENFESFTETYPNIQAELDLYIVDRNRFTSGGGTTSLDMMLQLIRVQHGLKLSTDVADIFIYQRFREGNNPQRLISNNPQIRNNKVLTKAIETMEATIETPLLITELAEQIGSTVRELERLFKKHLKTSPANYYRNHRLDIAQRLLKQTDLSILDIAIRCGFNSATSFARSYRNRFGQAPKTSRRIVS</sequence>
<dbReference type="Proteomes" id="UP000035444">
    <property type="component" value="Unassembled WGS sequence"/>
</dbReference>
<reference evidence="5 6" key="1">
    <citation type="submission" date="2015-03" db="EMBL/GenBank/DDBJ databases">
        <title>Genome Sequence of Kiloniella spongiae MEBiC09566, isolated from a marine sponge.</title>
        <authorList>
            <person name="Shao Z."/>
            <person name="Wang L."/>
            <person name="Li X."/>
        </authorList>
    </citation>
    <scope>NUCLEOTIDE SEQUENCE [LARGE SCALE GENOMIC DNA]</scope>
    <source>
        <strain evidence="5 6">MEBiC09566</strain>
    </source>
</reference>
<dbReference type="InterPro" id="IPR018060">
    <property type="entry name" value="HTH_AraC"/>
</dbReference>
<evidence type="ECO:0000256" key="1">
    <source>
        <dbReference type="ARBA" id="ARBA00023015"/>
    </source>
</evidence>